<dbReference type="EMBL" id="CP015961">
    <property type="protein sequence ID" value="ANI91348.1"/>
    <property type="molecule type" value="Genomic_DNA"/>
</dbReference>
<proteinExistence type="inferred from homology"/>
<feature type="transmembrane region" description="Helical" evidence="7">
    <location>
        <begin position="134"/>
        <end position="156"/>
    </location>
</feature>
<organism evidence="10 11">
    <name type="scientific">Dietzia timorensis</name>
    <dbReference type="NCBI Taxonomy" id="499555"/>
    <lineage>
        <taxon>Bacteria</taxon>
        <taxon>Bacillati</taxon>
        <taxon>Actinomycetota</taxon>
        <taxon>Actinomycetes</taxon>
        <taxon>Mycobacteriales</taxon>
        <taxon>Dietziaceae</taxon>
        <taxon>Dietzia</taxon>
    </lineage>
</organism>
<feature type="transmembrane region" description="Helical" evidence="7">
    <location>
        <begin position="191"/>
        <end position="209"/>
    </location>
</feature>
<evidence type="ECO:0000256" key="1">
    <source>
        <dbReference type="ARBA" id="ARBA00004651"/>
    </source>
</evidence>
<evidence type="ECO:0000259" key="9">
    <source>
        <dbReference type="PROSITE" id="PS50928"/>
    </source>
</evidence>
<dbReference type="Pfam" id="PF00528">
    <property type="entry name" value="BPD_transp_1"/>
    <property type="match status" value="1"/>
</dbReference>
<keyword evidence="11" id="KW-1185">Reference proteome</keyword>
<name>A0A173LIJ5_9ACTN</name>
<dbReference type="AlphaFoldDB" id="A0A173LIJ5"/>
<feature type="transmembrane region" description="Helical" evidence="7">
    <location>
        <begin position="65"/>
        <end position="86"/>
    </location>
</feature>
<dbReference type="SUPFAM" id="SSF161098">
    <property type="entry name" value="MetI-like"/>
    <property type="match status" value="1"/>
</dbReference>
<comment type="similarity">
    <text evidence="7">Belongs to the binding-protein-dependent transport system permease family.</text>
</comment>
<keyword evidence="6 7" id="KW-0472">Membrane</keyword>
<dbReference type="RefSeq" id="WP_156515421.1">
    <property type="nucleotide sequence ID" value="NZ_CP015961.1"/>
</dbReference>
<dbReference type="STRING" id="499555.BJL86_0545"/>
<evidence type="ECO:0000256" key="7">
    <source>
        <dbReference type="RuleBase" id="RU363032"/>
    </source>
</evidence>
<feature type="transmembrane region" description="Helical" evidence="7">
    <location>
        <begin position="168"/>
        <end position="185"/>
    </location>
</feature>
<evidence type="ECO:0000313" key="10">
    <source>
        <dbReference type="EMBL" id="ANI91348.1"/>
    </source>
</evidence>
<dbReference type="CDD" id="cd06261">
    <property type="entry name" value="TM_PBP2"/>
    <property type="match status" value="1"/>
</dbReference>
<dbReference type="PANTHER" id="PTHR43386:SF6">
    <property type="entry name" value="ABC TRANSPORTER PERMEASE PROTEIN"/>
    <property type="match status" value="1"/>
</dbReference>
<feature type="compositionally biased region" description="Polar residues" evidence="8">
    <location>
        <begin position="1"/>
        <end position="16"/>
    </location>
</feature>
<evidence type="ECO:0000256" key="4">
    <source>
        <dbReference type="ARBA" id="ARBA00022692"/>
    </source>
</evidence>
<dbReference type="PANTHER" id="PTHR43386">
    <property type="entry name" value="OLIGOPEPTIDE TRANSPORT SYSTEM PERMEASE PROTEIN APPC"/>
    <property type="match status" value="1"/>
</dbReference>
<evidence type="ECO:0000256" key="8">
    <source>
        <dbReference type="SAM" id="MobiDB-lite"/>
    </source>
</evidence>
<evidence type="ECO:0000313" key="11">
    <source>
        <dbReference type="Proteomes" id="UP000186104"/>
    </source>
</evidence>
<feature type="domain" description="ABC transmembrane type-1" evidence="9">
    <location>
        <begin position="126"/>
        <end position="320"/>
    </location>
</feature>
<keyword evidence="4 7" id="KW-0812">Transmembrane</keyword>
<evidence type="ECO:0000256" key="5">
    <source>
        <dbReference type="ARBA" id="ARBA00022989"/>
    </source>
</evidence>
<dbReference type="Proteomes" id="UP000186104">
    <property type="component" value="Chromosome"/>
</dbReference>
<feature type="transmembrane region" description="Helical" evidence="7">
    <location>
        <begin position="240"/>
        <end position="262"/>
    </location>
</feature>
<dbReference type="GO" id="GO:0055085">
    <property type="term" value="P:transmembrane transport"/>
    <property type="evidence" value="ECO:0007669"/>
    <property type="project" value="InterPro"/>
</dbReference>
<dbReference type="KEGG" id="dtm:BJL86_0545"/>
<reference evidence="10 11" key="1">
    <citation type="submission" date="2016-06" db="EMBL/GenBank/DDBJ databases">
        <title>Complete genome sequence of a saline-alkali tolerant type strain Dietzia timorensis ID05-A0528T.</title>
        <authorList>
            <person name="Wu X."/>
        </authorList>
    </citation>
    <scope>NUCLEOTIDE SEQUENCE [LARGE SCALE GENOMIC DNA]</scope>
    <source>
        <strain evidence="10 11">ID05-A0528</strain>
    </source>
</reference>
<evidence type="ECO:0000256" key="3">
    <source>
        <dbReference type="ARBA" id="ARBA00022475"/>
    </source>
</evidence>
<keyword evidence="5 7" id="KW-1133">Transmembrane helix</keyword>
<dbReference type="PROSITE" id="PS50928">
    <property type="entry name" value="ABC_TM1"/>
    <property type="match status" value="1"/>
</dbReference>
<evidence type="ECO:0000256" key="2">
    <source>
        <dbReference type="ARBA" id="ARBA00022448"/>
    </source>
</evidence>
<gene>
    <name evidence="10" type="ORF">BJL86_0545</name>
</gene>
<feature type="transmembrane region" description="Helical" evidence="7">
    <location>
        <begin position="297"/>
        <end position="320"/>
    </location>
</feature>
<dbReference type="InterPro" id="IPR035906">
    <property type="entry name" value="MetI-like_sf"/>
</dbReference>
<dbReference type="InterPro" id="IPR050366">
    <property type="entry name" value="BP-dependent_transpt_permease"/>
</dbReference>
<sequence>MPKSNPNEKSAVSTSPDHSHLYDRGARYVSKAEPDDVVVRDAKSPTSTPRGLWGEAWIDLRKRPLFWVSAVIILLVVVVAAFPHLFTSLDPRAGDLAKSEAGPEPGHPFGFTKQGYDVYARTIYGARASVLTGLGVTAFVLIVGVSVGALAGYLGGWIDSLLSRITDVFFAIPLILAGIVLMQLFADRNTFTVIIVLAAFAWPQMARVARAAVIEAKQNDYVTASRSLGQSGMGILLKHVLPNSLAPIIVIATTSLGIYIVAEATLSYLGIGLPPSEVSWGNDISTAQSSLRQSPMILFWPASALALTVLGFIMMGDALSDALDPKERKR</sequence>
<dbReference type="Pfam" id="PF12911">
    <property type="entry name" value="OppC_N"/>
    <property type="match status" value="1"/>
</dbReference>
<accession>A0A173LIJ5</accession>
<feature type="region of interest" description="Disordered" evidence="8">
    <location>
        <begin position="1"/>
        <end position="24"/>
    </location>
</feature>
<dbReference type="OrthoDB" id="9812701at2"/>
<dbReference type="GO" id="GO:0005886">
    <property type="term" value="C:plasma membrane"/>
    <property type="evidence" value="ECO:0007669"/>
    <property type="project" value="UniProtKB-SubCell"/>
</dbReference>
<comment type="subcellular location">
    <subcellularLocation>
        <location evidence="1 7">Cell membrane</location>
        <topology evidence="1 7">Multi-pass membrane protein</topology>
    </subcellularLocation>
</comment>
<keyword evidence="3" id="KW-1003">Cell membrane</keyword>
<keyword evidence="2 7" id="KW-0813">Transport</keyword>
<dbReference type="InterPro" id="IPR025966">
    <property type="entry name" value="OppC_N"/>
</dbReference>
<protein>
    <submittedName>
        <fullName evidence="10">Oligopeptide transport system permease protein OppC</fullName>
    </submittedName>
</protein>
<dbReference type="Gene3D" id="1.10.3720.10">
    <property type="entry name" value="MetI-like"/>
    <property type="match status" value="1"/>
</dbReference>
<evidence type="ECO:0000256" key="6">
    <source>
        <dbReference type="ARBA" id="ARBA00023136"/>
    </source>
</evidence>
<dbReference type="InterPro" id="IPR000515">
    <property type="entry name" value="MetI-like"/>
</dbReference>